<evidence type="ECO:0000256" key="8">
    <source>
        <dbReference type="ARBA" id="ARBA00023136"/>
    </source>
</evidence>
<dbReference type="KEGG" id="pfer:IRI77_17830"/>
<feature type="transmembrane region" description="Helical" evidence="9">
    <location>
        <begin position="339"/>
        <end position="359"/>
    </location>
</feature>
<dbReference type="EMBL" id="CP063849">
    <property type="protein sequence ID" value="QOY91727.1"/>
    <property type="molecule type" value="Genomic_DNA"/>
</dbReference>
<feature type="domain" description="Sodium/calcium exchanger membrane region" evidence="10">
    <location>
        <begin position="213"/>
        <end position="352"/>
    </location>
</feature>
<dbReference type="GO" id="GO:0015369">
    <property type="term" value="F:calcium:proton antiporter activity"/>
    <property type="evidence" value="ECO:0007669"/>
    <property type="project" value="UniProtKB-UniRule"/>
</dbReference>
<keyword evidence="9" id="KW-0050">Antiport</keyword>
<dbReference type="PANTHER" id="PTHR31503">
    <property type="entry name" value="VACUOLAR CALCIUM ION TRANSPORTER"/>
    <property type="match status" value="1"/>
</dbReference>
<evidence type="ECO:0000256" key="4">
    <source>
        <dbReference type="ARBA" id="ARBA00022692"/>
    </source>
</evidence>
<proteinExistence type="inferred from homology"/>
<dbReference type="InterPro" id="IPR004798">
    <property type="entry name" value="CAX-like"/>
</dbReference>
<dbReference type="GO" id="GO:0006874">
    <property type="term" value="P:intracellular calcium ion homeostasis"/>
    <property type="evidence" value="ECO:0007669"/>
    <property type="project" value="TreeGrafter"/>
</dbReference>
<dbReference type="InterPro" id="IPR004837">
    <property type="entry name" value="NaCa_Exmemb"/>
</dbReference>
<feature type="transmembrane region" description="Helical" evidence="9">
    <location>
        <begin position="279"/>
        <end position="300"/>
    </location>
</feature>
<evidence type="ECO:0000256" key="1">
    <source>
        <dbReference type="ARBA" id="ARBA00004127"/>
    </source>
</evidence>
<dbReference type="NCBIfam" id="TIGR00846">
    <property type="entry name" value="caca2"/>
    <property type="match status" value="1"/>
</dbReference>
<dbReference type="Gene3D" id="1.20.1420.30">
    <property type="entry name" value="NCX, central ion-binding region"/>
    <property type="match status" value="1"/>
</dbReference>
<accession>A0A7S7NXR1</accession>
<dbReference type="NCBIfam" id="TIGR00378">
    <property type="entry name" value="cax"/>
    <property type="match status" value="1"/>
</dbReference>
<keyword evidence="5 9" id="KW-0106">Calcium</keyword>
<feature type="transmembrane region" description="Helical" evidence="9">
    <location>
        <begin position="29"/>
        <end position="49"/>
    </location>
</feature>
<keyword evidence="6 9" id="KW-1133">Transmembrane helix</keyword>
<dbReference type="GO" id="GO:0012505">
    <property type="term" value="C:endomembrane system"/>
    <property type="evidence" value="ECO:0007669"/>
    <property type="project" value="UniProtKB-SubCell"/>
</dbReference>
<dbReference type="PANTHER" id="PTHR31503:SF22">
    <property type="entry name" value="VACUOLAR CALCIUM ION TRANSPORTER"/>
    <property type="match status" value="1"/>
</dbReference>
<evidence type="ECO:0000256" key="9">
    <source>
        <dbReference type="RuleBase" id="RU365028"/>
    </source>
</evidence>
<gene>
    <name evidence="11" type="primary">cax</name>
    <name evidence="11" type="ORF">IRI77_17830</name>
</gene>
<feature type="transmembrane region" description="Helical" evidence="9">
    <location>
        <begin position="238"/>
        <end position="258"/>
    </location>
</feature>
<evidence type="ECO:0000313" key="11">
    <source>
        <dbReference type="EMBL" id="QOY91727.1"/>
    </source>
</evidence>
<feature type="transmembrane region" description="Helical" evidence="9">
    <location>
        <begin position="61"/>
        <end position="82"/>
    </location>
</feature>
<dbReference type="Pfam" id="PF01699">
    <property type="entry name" value="Na_Ca_ex"/>
    <property type="match status" value="2"/>
</dbReference>
<name>A0A7S7NXR1_PALFE</name>
<feature type="domain" description="Sodium/calcium exchanger membrane region" evidence="10">
    <location>
        <begin position="30"/>
        <end position="182"/>
    </location>
</feature>
<feature type="transmembrane region" description="Helical" evidence="9">
    <location>
        <begin position="162"/>
        <end position="183"/>
    </location>
</feature>
<comment type="subcellular location">
    <subcellularLocation>
        <location evidence="1">Endomembrane system</location>
        <topology evidence="1">Multi-pass membrane protein</topology>
    </subcellularLocation>
</comment>
<dbReference type="InterPro" id="IPR044880">
    <property type="entry name" value="NCX_ion-bd_dom_sf"/>
</dbReference>
<dbReference type="Proteomes" id="UP000593892">
    <property type="component" value="Chromosome"/>
</dbReference>
<protein>
    <recommendedName>
        <fullName evidence="9">Ca(2+)/H(+) antiporter</fullName>
    </recommendedName>
</protein>
<feature type="transmembrane region" description="Helical" evidence="9">
    <location>
        <begin position="312"/>
        <end position="332"/>
    </location>
</feature>
<evidence type="ECO:0000313" key="12">
    <source>
        <dbReference type="Proteomes" id="UP000593892"/>
    </source>
</evidence>
<dbReference type="InterPro" id="IPR004713">
    <property type="entry name" value="CaH_exchang"/>
</dbReference>
<comment type="similarity">
    <text evidence="9">Belongs to the Ca(2+):cation antiporter (CaCA) (TC 2.A.19) family.</text>
</comment>
<keyword evidence="4 9" id="KW-0812">Transmembrane</keyword>
<dbReference type="GO" id="GO:0016020">
    <property type="term" value="C:membrane"/>
    <property type="evidence" value="ECO:0007669"/>
    <property type="project" value="InterPro"/>
</dbReference>
<dbReference type="RefSeq" id="WP_194453381.1">
    <property type="nucleotide sequence ID" value="NZ_CP063849.1"/>
</dbReference>
<evidence type="ECO:0000256" key="6">
    <source>
        <dbReference type="ARBA" id="ARBA00022989"/>
    </source>
</evidence>
<dbReference type="AlphaFoldDB" id="A0A7S7NXR1"/>
<comment type="function">
    <text evidence="9">Ca(+)/H(+) antiporter that extrudes calcium in exchange for external protons.</text>
</comment>
<feature type="transmembrane region" description="Helical" evidence="9">
    <location>
        <begin position="7"/>
        <end position="23"/>
    </location>
</feature>
<keyword evidence="12" id="KW-1185">Reference proteome</keyword>
<evidence type="ECO:0000259" key="10">
    <source>
        <dbReference type="Pfam" id="PF01699"/>
    </source>
</evidence>
<evidence type="ECO:0000256" key="5">
    <source>
        <dbReference type="ARBA" id="ARBA00022837"/>
    </source>
</evidence>
<keyword evidence="7 9" id="KW-0406">Ion transport</keyword>
<sequence length="378" mass="39699">MKIRFSLDWFLVFVPVTVALEYLRPTDHVTIFVCACLAILPLAGWLGHATEHLAAHTGEGVGGLLNATFGNAAELIIALAALQKGLHDVVKASLTGSIIGNILLVAGASTFAGGLKYRVQRFQATAARTQSTLLTLAGISLVVPAMFHHLAGAKGIAKEGGLSVEISVVLLLIYTGHLIFSLVTHKQLFKGLPTSEETESRHDHHPGWSVTKSVTVLAVATAFIAWMSEILVGSVEQAAHTFGMTSVFVGVIVVAIIGNAAEHSTAILMALKNRMDLSLSIAIGSSIQVALFVAPILVLASQFIGPRPMDLVFSPAEVLAVVLSVVIVGEIASDGESNWLEGAMLLAVYIILGISFYFLPEMGSHEAVTGAAQAGASH</sequence>
<feature type="transmembrane region" description="Helical" evidence="9">
    <location>
        <begin position="94"/>
        <end position="112"/>
    </location>
</feature>
<reference evidence="11 12" key="1">
    <citation type="submission" date="2020-10" db="EMBL/GenBank/DDBJ databases">
        <title>Complete genome sequence of Paludibaculum fermentans P105T, a facultatively anaerobic acidobacterium capable of dissimilatory Fe(III) reduction.</title>
        <authorList>
            <person name="Dedysh S.N."/>
            <person name="Beletsky A.V."/>
            <person name="Kulichevskaya I.S."/>
            <person name="Mardanov A.V."/>
            <person name="Ravin N.V."/>
        </authorList>
    </citation>
    <scope>NUCLEOTIDE SEQUENCE [LARGE SCALE GENOMIC DNA]</scope>
    <source>
        <strain evidence="11 12">P105</strain>
    </source>
</reference>
<keyword evidence="2 9" id="KW-0813">Transport</keyword>
<feature type="transmembrane region" description="Helical" evidence="9">
    <location>
        <begin position="133"/>
        <end position="150"/>
    </location>
</feature>
<evidence type="ECO:0000256" key="7">
    <source>
        <dbReference type="ARBA" id="ARBA00023065"/>
    </source>
</evidence>
<evidence type="ECO:0000256" key="3">
    <source>
        <dbReference type="ARBA" id="ARBA00022568"/>
    </source>
</evidence>
<feature type="transmembrane region" description="Helical" evidence="9">
    <location>
        <begin position="214"/>
        <end position="232"/>
    </location>
</feature>
<keyword evidence="3 9" id="KW-0109">Calcium transport</keyword>
<evidence type="ECO:0000256" key="2">
    <source>
        <dbReference type="ARBA" id="ARBA00022448"/>
    </source>
</evidence>
<keyword evidence="8 9" id="KW-0472">Membrane</keyword>
<organism evidence="11 12">
    <name type="scientific">Paludibaculum fermentans</name>
    <dbReference type="NCBI Taxonomy" id="1473598"/>
    <lineage>
        <taxon>Bacteria</taxon>
        <taxon>Pseudomonadati</taxon>
        <taxon>Acidobacteriota</taxon>
        <taxon>Terriglobia</taxon>
        <taxon>Bryobacterales</taxon>
        <taxon>Bryobacteraceae</taxon>
        <taxon>Paludibaculum</taxon>
    </lineage>
</organism>